<sequence length="67" mass="7865">MRYNAENKQGTIEYLIALQSQLRTDIKKNPKKAGLKGRLAEVNDEIACLKNRTQQIRSRQNNFEMER</sequence>
<dbReference type="Proteomes" id="UP000315953">
    <property type="component" value="Chromosome"/>
</dbReference>
<dbReference type="RefSeq" id="WP_143333235.1">
    <property type="nucleotide sequence ID" value="NZ_CP041626.1"/>
</dbReference>
<organism evidence="2 3">
    <name type="scientific">Dolosigranulum pigrum</name>
    <dbReference type="NCBI Taxonomy" id="29394"/>
    <lineage>
        <taxon>Bacteria</taxon>
        <taxon>Bacillati</taxon>
        <taxon>Bacillota</taxon>
        <taxon>Bacilli</taxon>
        <taxon>Lactobacillales</taxon>
        <taxon>Carnobacteriaceae</taxon>
        <taxon>Dolosigranulum</taxon>
    </lineage>
</organism>
<evidence type="ECO:0000256" key="1">
    <source>
        <dbReference type="SAM" id="Coils"/>
    </source>
</evidence>
<dbReference type="EMBL" id="CP041626">
    <property type="protein sequence ID" value="QDO91073.1"/>
    <property type="molecule type" value="Genomic_DNA"/>
</dbReference>
<protein>
    <submittedName>
        <fullName evidence="2">Uncharacterized protein</fullName>
    </submittedName>
</protein>
<name>A0A516GHS2_9LACT</name>
<proteinExistence type="predicted"/>
<dbReference type="AlphaFoldDB" id="A0A516GHS2"/>
<feature type="coiled-coil region" evidence="1">
    <location>
        <begin position="32"/>
        <end position="59"/>
    </location>
</feature>
<dbReference type="KEGG" id="dpm:FNV33_03040"/>
<accession>A0A516GHS2</accession>
<evidence type="ECO:0000313" key="2">
    <source>
        <dbReference type="EMBL" id="QDO91073.1"/>
    </source>
</evidence>
<keyword evidence="1" id="KW-0175">Coiled coil</keyword>
<reference evidence="2 3" key="1">
    <citation type="submission" date="2019-07" db="EMBL/GenBank/DDBJ databases">
        <title>Genome assembly of a nasal isolate of Dolosigranulum pigrum from a chronic sinusitis patient.</title>
        <authorList>
            <person name="Baig S."/>
            <person name="Overballe-Petersen S."/>
            <person name="Kaspar U."/>
            <person name="Rendboe A."/>
            <person name="de Man T."/>
            <person name="Liu C."/>
            <person name="Price L.B."/>
            <person name="Stegger M."/>
            <person name="Becker K."/>
            <person name="Skytt Andersen P."/>
        </authorList>
    </citation>
    <scope>NUCLEOTIDE SEQUENCE [LARGE SCALE GENOMIC DNA]</scope>
    <source>
        <strain evidence="2 3">83VPs-KB5</strain>
    </source>
</reference>
<evidence type="ECO:0000313" key="3">
    <source>
        <dbReference type="Proteomes" id="UP000315953"/>
    </source>
</evidence>
<gene>
    <name evidence="2" type="ORF">FNV33_03040</name>
</gene>